<organism evidence="1 2">
    <name type="scientific">Cellulomonas fulva</name>
    <dbReference type="NCBI Taxonomy" id="2835530"/>
    <lineage>
        <taxon>Bacteria</taxon>
        <taxon>Bacillati</taxon>
        <taxon>Actinomycetota</taxon>
        <taxon>Actinomycetes</taxon>
        <taxon>Micrococcales</taxon>
        <taxon>Cellulomonadaceae</taxon>
        <taxon>Cellulomonas</taxon>
    </lineage>
</organism>
<dbReference type="RefSeq" id="WP_214351149.1">
    <property type="nucleotide sequence ID" value="NZ_JAHBOH010000001.1"/>
</dbReference>
<comment type="caution">
    <text evidence="1">The sequence shown here is derived from an EMBL/GenBank/DDBJ whole genome shotgun (WGS) entry which is preliminary data.</text>
</comment>
<gene>
    <name evidence="1" type="ORF">KIN34_12760</name>
</gene>
<keyword evidence="2" id="KW-1185">Reference proteome</keyword>
<evidence type="ECO:0000313" key="1">
    <source>
        <dbReference type="EMBL" id="MBT0995153.1"/>
    </source>
</evidence>
<proteinExistence type="predicted"/>
<name>A0ABS5U179_9CELL</name>
<evidence type="ECO:0000313" key="2">
    <source>
        <dbReference type="Proteomes" id="UP000722125"/>
    </source>
</evidence>
<sequence length="106" mass="12195">MLWFLLWTVLVLGTLAGAFFLGRRLWRSTLALGRELGRASEVLAVLADRADELARLARENAPDTGPTLFGDRDELRDVRDRLRTEREERRAVRVLDAAQGWRAFWT</sequence>
<protein>
    <submittedName>
        <fullName evidence="1">Uncharacterized protein</fullName>
    </submittedName>
</protein>
<reference evidence="1 2" key="1">
    <citation type="submission" date="2021-05" db="EMBL/GenBank/DDBJ databases">
        <title>Description of Cellulomonas sp. DKR-3 sp. nov.</title>
        <authorList>
            <person name="Dahal R.H."/>
            <person name="Chaudhary D.K."/>
        </authorList>
    </citation>
    <scope>NUCLEOTIDE SEQUENCE [LARGE SCALE GENOMIC DNA]</scope>
    <source>
        <strain evidence="1 2">DKR-3</strain>
    </source>
</reference>
<accession>A0ABS5U179</accession>
<dbReference type="EMBL" id="JAHBOH010000001">
    <property type="protein sequence ID" value="MBT0995153.1"/>
    <property type="molecule type" value="Genomic_DNA"/>
</dbReference>
<dbReference type="Proteomes" id="UP000722125">
    <property type="component" value="Unassembled WGS sequence"/>
</dbReference>